<reference evidence="3 4" key="1">
    <citation type="submission" date="2023-07" db="EMBL/GenBank/DDBJ databases">
        <title>Sequencing the genomes of 1000 actinobacteria strains.</title>
        <authorList>
            <person name="Klenk H.-P."/>
        </authorList>
    </citation>
    <scope>NUCLEOTIDE SEQUENCE [LARGE SCALE GENOMIC DNA]</scope>
    <source>
        <strain evidence="3 4">DSM 44508</strain>
    </source>
</reference>
<dbReference type="Proteomes" id="UP001183619">
    <property type="component" value="Unassembled WGS sequence"/>
</dbReference>
<keyword evidence="2" id="KW-0732">Signal</keyword>
<gene>
    <name evidence="3" type="ORF">J2S37_000133</name>
</gene>
<feature type="transmembrane region" description="Helical" evidence="1">
    <location>
        <begin position="63"/>
        <end position="82"/>
    </location>
</feature>
<evidence type="ECO:0008006" key="5">
    <source>
        <dbReference type="Google" id="ProtNLM"/>
    </source>
</evidence>
<evidence type="ECO:0000313" key="4">
    <source>
        <dbReference type="Proteomes" id="UP001183619"/>
    </source>
</evidence>
<dbReference type="EMBL" id="JAVDYF010000001">
    <property type="protein sequence ID" value="MDR7353595.1"/>
    <property type="molecule type" value="Genomic_DNA"/>
</dbReference>
<evidence type="ECO:0000256" key="1">
    <source>
        <dbReference type="SAM" id="Phobius"/>
    </source>
</evidence>
<keyword evidence="1" id="KW-0812">Transmembrane</keyword>
<keyword evidence="1" id="KW-0472">Membrane</keyword>
<evidence type="ECO:0000313" key="3">
    <source>
        <dbReference type="EMBL" id="MDR7353595.1"/>
    </source>
</evidence>
<accession>A0ABU2B4Q6</accession>
<feature type="signal peptide" evidence="2">
    <location>
        <begin position="1"/>
        <end position="22"/>
    </location>
</feature>
<comment type="caution">
    <text evidence="3">The sequence shown here is derived from an EMBL/GenBank/DDBJ whole genome shotgun (WGS) entry which is preliminary data.</text>
</comment>
<dbReference type="RefSeq" id="WP_277103352.1">
    <property type="nucleotide sequence ID" value="NZ_BAAAJS010000039.1"/>
</dbReference>
<protein>
    <recommendedName>
        <fullName evidence="5">Secreted protein</fullName>
    </recommendedName>
</protein>
<sequence>MLKRRLAVALCSVVAVTGPVVATPAHVQASSVSELSSKVDRELSGKDGKNAPRTENGRTMRQILISIASIVGVFAFLAIFLARFQGLFRHIGLSH</sequence>
<keyword evidence="4" id="KW-1185">Reference proteome</keyword>
<name>A0ABU2B4Q6_9CORY</name>
<feature type="chain" id="PRO_5046589378" description="Secreted protein" evidence="2">
    <location>
        <begin position="23"/>
        <end position="95"/>
    </location>
</feature>
<proteinExistence type="predicted"/>
<evidence type="ECO:0000256" key="2">
    <source>
        <dbReference type="SAM" id="SignalP"/>
    </source>
</evidence>
<organism evidence="3 4">
    <name type="scientific">Corynebacterium felinum</name>
    <dbReference type="NCBI Taxonomy" id="131318"/>
    <lineage>
        <taxon>Bacteria</taxon>
        <taxon>Bacillati</taxon>
        <taxon>Actinomycetota</taxon>
        <taxon>Actinomycetes</taxon>
        <taxon>Mycobacteriales</taxon>
        <taxon>Corynebacteriaceae</taxon>
        <taxon>Corynebacterium</taxon>
    </lineage>
</organism>
<keyword evidence="1" id="KW-1133">Transmembrane helix</keyword>